<protein>
    <recommendedName>
        <fullName evidence="4">CASP-like protein</fullName>
    </recommendedName>
</protein>
<dbReference type="EMBL" id="JAQQAF010000006">
    <property type="protein sequence ID" value="KAJ8477273.1"/>
    <property type="molecule type" value="Genomic_DNA"/>
</dbReference>
<comment type="caution">
    <text evidence="2">The sequence shown here is derived from an EMBL/GenBank/DDBJ whole genome shotgun (WGS) entry which is preliminary data.</text>
</comment>
<accession>A0AAV8QK76</accession>
<dbReference type="AlphaFoldDB" id="A0AAV8QK76"/>
<keyword evidence="1" id="KW-1133">Transmembrane helix</keyword>
<evidence type="ECO:0000256" key="1">
    <source>
        <dbReference type="SAM" id="Phobius"/>
    </source>
</evidence>
<name>A0AAV8QK76_ENSVE</name>
<proteinExistence type="predicted"/>
<evidence type="ECO:0008006" key="4">
    <source>
        <dbReference type="Google" id="ProtNLM"/>
    </source>
</evidence>
<evidence type="ECO:0000313" key="2">
    <source>
        <dbReference type="EMBL" id="KAJ8477273.1"/>
    </source>
</evidence>
<organism evidence="2 3">
    <name type="scientific">Ensete ventricosum</name>
    <name type="common">Abyssinian banana</name>
    <name type="synonym">Musa ensete</name>
    <dbReference type="NCBI Taxonomy" id="4639"/>
    <lineage>
        <taxon>Eukaryota</taxon>
        <taxon>Viridiplantae</taxon>
        <taxon>Streptophyta</taxon>
        <taxon>Embryophyta</taxon>
        <taxon>Tracheophyta</taxon>
        <taxon>Spermatophyta</taxon>
        <taxon>Magnoliopsida</taxon>
        <taxon>Liliopsida</taxon>
        <taxon>Zingiberales</taxon>
        <taxon>Musaceae</taxon>
        <taxon>Ensete</taxon>
    </lineage>
</organism>
<keyword evidence="1" id="KW-0472">Membrane</keyword>
<sequence length="126" mass="14047">MERTPTTAFRKDWNVGKNLTSLSLSLSIRLSSGSSSSSSSNSQVHTTEAAIIKSFTHTSAPPPKAKEQRKLQMLSFLSTALPFISTAAVYICKQRGEFKIEFWLMEESTWGSCSFFFCCRGLYEQG</sequence>
<dbReference type="Proteomes" id="UP001222027">
    <property type="component" value="Unassembled WGS sequence"/>
</dbReference>
<keyword evidence="3" id="KW-1185">Reference proteome</keyword>
<evidence type="ECO:0000313" key="3">
    <source>
        <dbReference type="Proteomes" id="UP001222027"/>
    </source>
</evidence>
<keyword evidence="1" id="KW-0812">Transmembrane</keyword>
<gene>
    <name evidence="2" type="ORF">OPV22_021000</name>
</gene>
<feature type="transmembrane region" description="Helical" evidence="1">
    <location>
        <begin position="73"/>
        <end position="92"/>
    </location>
</feature>
<reference evidence="2 3" key="1">
    <citation type="submission" date="2022-12" db="EMBL/GenBank/DDBJ databases">
        <title>Chromosome-scale assembly of the Ensete ventricosum genome.</title>
        <authorList>
            <person name="Dussert Y."/>
            <person name="Stocks J."/>
            <person name="Wendawek A."/>
            <person name="Woldeyes F."/>
            <person name="Nichols R.A."/>
            <person name="Borrell J.S."/>
        </authorList>
    </citation>
    <scope>NUCLEOTIDE SEQUENCE [LARGE SCALE GENOMIC DNA]</scope>
    <source>
        <strain evidence="3">cv. Maze</strain>
        <tissue evidence="2">Seeds</tissue>
    </source>
</reference>